<name>A0A427B274_ENSVE</name>
<evidence type="ECO:0000313" key="2">
    <source>
        <dbReference type="EMBL" id="RRT82574.1"/>
    </source>
</evidence>
<dbReference type="EMBL" id="AMZH03000666">
    <property type="protein sequence ID" value="RRT82574.1"/>
    <property type="molecule type" value="Genomic_DNA"/>
</dbReference>
<gene>
    <name evidence="2" type="ORF">B296_00010019</name>
</gene>
<comment type="caution">
    <text evidence="2">The sequence shown here is derived from an EMBL/GenBank/DDBJ whole genome shotgun (WGS) entry which is preliminary data.</text>
</comment>
<accession>A0A427B274</accession>
<proteinExistence type="predicted"/>
<feature type="non-terminal residue" evidence="2">
    <location>
        <position position="1"/>
    </location>
</feature>
<feature type="region of interest" description="Disordered" evidence="1">
    <location>
        <begin position="1"/>
        <end position="51"/>
    </location>
</feature>
<dbReference type="Proteomes" id="UP000287651">
    <property type="component" value="Unassembled WGS sequence"/>
</dbReference>
<organism evidence="2 3">
    <name type="scientific">Ensete ventricosum</name>
    <name type="common">Abyssinian banana</name>
    <name type="synonym">Musa ensete</name>
    <dbReference type="NCBI Taxonomy" id="4639"/>
    <lineage>
        <taxon>Eukaryota</taxon>
        <taxon>Viridiplantae</taxon>
        <taxon>Streptophyta</taxon>
        <taxon>Embryophyta</taxon>
        <taxon>Tracheophyta</taxon>
        <taxon>Spermatophyta</taxon>
        <taxon>Magnoliopsida</taxon>
        <taxon>Liliopsida</taxon>
        <taxon>Zingiberales</taxon>
        <taxon>Musaceae</taxon>
        <taxon>Ensete</taxon>
    </lineage>
</organism>
<feature type="compositionally biased region" description="Basic and acidic residues" evidence="1">
    <location>
        <begin position="25"/>
        <end position="51"/>
    </location>
</feature>
<dbReference type="AlphaFoldDB" id="A0A427B274"/>
<reference evidence="2 3" key="1">
    <citation type="journal article" date="2014" name="Agronomy (Basel)">
        <title>A Draft Genome Sequence for Ensete ventricosum, the Drought-Tolerant Tree Against Hunger.</title>
        <authorList>
            <person name="Harrison J."/>
            <person name="Moore K.A."/>
            <person name="Paszkiewicz K."/>
            <person name="Jones T."/>
            <person name="Grant M."/>
            <person name="Ambacheew D."/>
            <person name="Muzemil S."/>
            <person name="Studholme D.J."/>
        </authorList>
    </citation>
    <scope>NUCLEOTIDE SEQUENCE [LARGE SCALE GENOMIC DNA]</scope>
</reference>
<sequence length="51" mass="5844">RLYSLPQISGQADPELGRPLPSRENNLRGDSRSSHDRRKMIAKDMTHIKLT</sequence>
<evidence type="ECO:0000313" key="3">
    <source>
        <dbReference type="Proteomes" id="UP000287651"/>
    </source>
</evidence>
<evidence type="ECO:0000256" key="1">
    <source>
        <dbReference type="SAM" id="MobiDB-lite"/>
    </source>
</evidence>
<feature type="compositionally biased region" description="Polar residues" evidence="1">
    <location>
        <begin position="1"/>
        <end position="10"/>
    </location>
</feature>
<protein>
    <submittedName>
        <fullName evidence="2">Uncharacterized protein</fullName>
    </submittedName>
</protein>